<dbReference type="GO" id="GO:0003677">
    <property type="term" value="F:DNA binding"/>
    <property type="evidence" value="ECO:0007669"/>
    <property type="project" value="UniProtKB-KW"/>
</dbReference>
<dbReference type="Gene3D" id="1.10.150.130">
    <property type="match status" value="1"/>
</dbReference>
<evidence type="ECO:0000313" key="7">
    <source>
        <dbReference type="Proteomes" id="UP000318307"/>
    </source>
</evidence>
<organism evidence="6 7">
    <name type="scientific">Desulfobotulus alkaliphilus</name>
    <dbReference type="NCBI Taxonomy" id="622671"/>
    <lineage>
        <taxon>Bacteria</taxon>
        <taxon>Pseudomonadati</taxon>
        <taxon>Thermodesulfobacteriota</taxon>
        <taxon>Desulfobacteria</taxon>
        <taxon>Desulfobacterales</taxon>
        <taxon>Desulfobacteraceae</taxon>
        <taxon>Desulfobotulus</taxon>
    </lineage>
</organism>
<evidence type="ECO:0000256" key="4">
    <source>
        <dbReference type="SAM" id="MobiDB-lite"/>
    </source>
</evidence>
<dbReference type="EMBL" id="VLLC01000026">
    <property type="protein sequence ID" value="TWI67235.1"/>
    <property type="molecule type" value="Genomic_DNA"/>
</dbReference>
<feature type="region of interest" description="Disordered" evidence="4">
    <location>
        <begin position="1"/>
        <end position="26"/>
    </location>
</feature>
<protein>
    <submittedName>
        <fullName evidence="6">Uncharacterized protein DUF4160</fullName>
    </submittedName>
</protein>
<evidence type="ECO:0000256" key="1">
    <source>
        <dbReference type="ARBA" id="ARBA00008857"/>
    </source>
</evidence>
<dbReference type="PANTHER" id="PTHR30629">
    <property type="entry name" value="PROPHAGE INTEGRASE"/>
    <property type="match status" value="1"/>
</dbReference>
<dbReference type="SUPFAM" id="SSF56349">
    <property type="entry name" value="DNA breaking-rejoining enzymes"/>
    <property type="match status" value="1"/>
</dbReference>
<sequence>MSAAKIKVSLAEGSDPGGKKKKVSTEMDPAESFQALAMEWYEKVHATQVVEAHAVRNLSRLKKMVFPYVGEHRPNEITPPMVLDLLLKICDTGHIETAHRAKSVMSLVFRYGISLGRAERDPTRDLSGMLPAPHFHAYYAEHRATVDISTCEILDGSLPKIQKKQVLAWAEIHQEALIVPLPRLWCFW</sequence>
<keyword evidence="7" id="KW-1185">Reference proteome</keyword>
<proteinExistence type="inferred from homology"/>
<reference evidence="6 7" key="1">
    <citation type="submission" date="2019-07" db="EMBL/GenBank/DDBJ databases">
        <title>Genome sequencing of 100 strains of the haloalkaliphilic chemolithoautotrophic sulfur-oxidizing bacterium Thioalkalivibrio.</title>
        <authorList>
            <person name="Muyzer G."/>
        </authorList>
    </citation>
    <scope>NUCLEOTIDE SEQUENCE [LARGE SCALE GENOMIC DNA]</scope>
    <source>
        <strain evidence="6 7">ASO4-4</strain>
    </source>
</reference>
<evidence type="ECO:0000256" key="2">
    <source>
        <dbReference type="ARBA" id="ARBA00022908"/>
    </source>
</evidence>
<keyword evidence="3" id="KW-0238">DNA-binding</keyword>
<dbReference type="InterPro" id="IPR010998">
    <property type="entry name" value="Integrase_recombinase_N"/>
</dbReference>
<dbReference type="Pfam" id="PF22022">
    <property type="entry name" value="Phage_int_M"/>
    <property type="match status" value="1"/>
</dbReference>
<dbReference type="Proteomes" id="UP000318307">
    <property type="component" value="Unassembled WGS sequence"/>
</dbReference>
<feature type="domain" description="Phage integrase central" evidence="5">
    <location>
        <begin position="33"/>
        <end position="128"/>
    </location>
</feature>
<accession>A0A562RDV3</accession>
<name>A0A562RDV3_9BACT</name>
<dbReference type="InterPro" id="IPR025427">
    <property type="entry name" value="DUF4160"/>
</dbReference>
<gene>
    <name evidence="6" type="ORF">LZ24_02768</name>
</gene>
<dbReference type="Pfam" id="PF13711">
    <property type="entry name" value="DUF4160"/>
    <property type="match status" value="1"/>
</dbReference>
<dbReference type="InterPro" id="IPR011010">
    <property type="entry name" value="DNA_brk_join_enz"/>
</dbReference>
<keyword evidence="2" id="KW-0229">DNA integration</keyword>
<dbReference type="InterPro" id="IPR050808">
    <property type="entry name" value="Phage_Integrase"/>
</dbReference>
<dbReference type="PANTHER" id="PTHR30629:SF2">
    <property type="entry name" value="PROPHAGE INTEGRASE INTS-RELATED"/>
    <property type="match status" value="1"/>
</dbReference>
<evidence type="ECO:0000313" key="6">
    <source>
        <dbReference type="EMBL" id="TWI67235.1"/>
    </source>
</evidence>
<dbReference type="AlphaFoldDB" id="A0A562RDV3"/>
<dbReference type="GO" id="GO:0015074">
    <property type="term" value="P:DNA integration"/>
    <property type="evidence" value="ECO:0007669"/>
    <property type="project" value="UniProtKB-KW"/>
</dbReference>
<comment type="similarity">
    <text evidence="1">Belongs to the 'phage' integrase family.</text>
</comment>
<dbReference type="InterPro" id="IPR053876">
    <property type="entry name" value="Phage_int_M"/>
</dbReference>
<evidence type="ECO:0000259" key="5">
    <source>
        <dbReference type="Pfam" id="PF22022"/>
    </source>
</evidence>
<comment type="caution">
    <text evidence="6">The sequence shown here is derived from an EMBL/GenBank/DDBJ whole genome shotgun (WGS) entry which is preliminary data.</text>
</comment>
<evidence type="ECO:0000256" key="3">
    <source>
        <dbReference type="ARBA" id="ARBA00023125"/>
    </source>
</evidence>